<dbReference type="EMBL" id="JAURVH010001518">
    <property type="protein sequence ID" value="KAK5927293.1"/>
    <property type="molecule type" value="Genomic_DNA"/>
</dbReference>
<keyword evidence="3" id="KW-1185">Reference proteome</keyword>
<evidence type="ECO:0000313" key="2">
    <source>
        <dbReference type="EMBL" id="KAK5927293.1"/>
    </source>
</evidence>
<organism evidence="2 3">
    <name type="scientific">Champsocephalus gunnari</name>
    <name type="common">Mackerel icefish</name>
    <dbReference type="NCBI Taxonomy" id="52237"/>
    <lineage>
        <taxon>Eukaryota</taxon>
        <taxon>Metazoa</taxon>
        <taxon>Chordata</taxon>
        <taxon>Craniata</taxon>
        <taxon>Vertebrata</taxon>
        <taxon>Euteleostomi</taxon>
        <taxon>Actinopterygii</taxon>
        <taxon>Neopterygii</taxon>
        <taxon>Teleostei</taxon>
        <taxon>Neoteleostei</taxon>
        <taxon>Acanthomorphata</taxon>
        <taxon>Eupercaria</taxon>
        <taxon>Perciformes</taxon>
        <taxon>Notothenioidei</taxon>
        <taxon>Channichthyidae</taxon>
        <taxon>Champsocephalus</taxon>
    </lineage>
</organism>
<feature type="compositionally biased region" description="Low complexity" evidence="1">
    <location>
        <begin position="52"/>
        <end position="70"/>
    </location>
</feature>
<comment type="caution">
    <text evidence="2">The sequence shown here is derived from an EMBL/GenBank/DDBJ whole genome shotgun (WGS) entry which is preliminary data.</text>
</comment>
<proteinExistence type="predicted"/>
<protein>
    <submittedName>
        <fullName evidence="2">Uncharacterized protein</fullName>
    </submittedName>
</protein>
<name>A0AAN8HTI5_CHAGU</name>
<sequence>MLLRETCLMSMAHKRVTAPEEKSSSAPPLPWLFFTCRPSAANQKQPEHRQPDAQQQVQQRSPSPPGAAQTQGGGGLSQRL</sequence>
<dbReference type="Proteomes" id="UP001331515">
    <property type="component" value="Unassembled WGS sequence"/>
</dbReference>
<feature type="region of interest" description="Disordered" evidence="1">
    <location>
        <begin position="38"/>
        <end position="80"/>
    </location>
</feature>
<reference evidence="2 3" key="1">
    <citation type="journal article" date="2023" name="Mol. Biol. Evol.">
        <title>Genomics of Secondarily Temperate Adaptation in the Only Non-Antarctic Icefish.</title>
        <authorList>
            <person name="Rivera-Colon A.G."/>
            <person name="Rayamajhi N."/>
            <person name="Minhas B.F."/>
            <person name="Madrigal G."/>
            <person name="Bilyk K.T."/>
            <person name="Yoon V."/>
            <person name="Hune M."/>
            <person name="Gregory S."/>
            <person name="Cheng C.H.C."/>
            <person name="Catchen J.M."/>
        </authorList>
    </citation>
    <scope>NUCLEOTIDE SEQUENCE [LARGE SCALE GENOMIC DNA]</scope>
    <source>
        <tissue evidence="2">White muscle</tissue>
    </source>
</reference>
<dbReference type="AlphaFoldDB" id="A0AAN8HTI5"/>
<evidence type="ECO:0000256" key="1">
    <source>
        <dbReference type="SAM" id="MobiDB-lite"/>
    </source>
</evidence>
<accession>A0AAN8HTI5</accession>
<evidence type="ECO:0000313" key="3">
    <source>
        <dbReference type="Proteomes" id="UP001331515"/>
    </source>
</evidence>
<feature type="compositionally biased region" description="Gly residues" evidence="1">
    <location>
        <begin position="71"/>
        <end position="80"/>
    </location>
</feature>
<gene>
    <name evidence="2" type="ORF">CgunFtcFv8_012465</name>
</gene>